<dbReference type="InterPro" id="IPR007657">
    <property type="entry name" value="Glycosyltransferase_61"/>
</dbReference>
<keyword evidence="9" id="KW-1185">Reference proteome</keyword>
<evidence type="ECO:0000256" key="3">
    <source>
        <dbReference type="ARBA" id="ARBA00022676"/>
    </source>
</evidence>
<dbReference type="Proteomes" id="UP000036987">
    <property type="component" value="Unassembled WGS sequence"/>
</dbReference>
<dbReference type="GO" id="GO:0016757">
    <property type="term" value="F:glycosyltransferase activity"/>
    <property type="evidence" value="ECO:0000318"/>
    <property type="project" value="GO_Central"/>
</dbReference>
<dbReference type="GO" id="GO:0016763">
    <property type="term" value="F:pentosyltransferase activity"/>
    <property type="evidence" value="ECO:0007669"/>
    <property type="project" value="UniProtKB-ARBA"/>
</dbReference>
<dbReference type="OrthoDB" id="529273at2759"/>
<dbReference type="EMBL" id="LFYR01000337">
    <property type="protein sequence ID" value="KMZ74417.1"/>
    <property type="molecule type" value="Genomic_DNA"/>
</dbReference>
<dbReference type="InterPro" id="IPR049625">
    <property type="entry name" value="Glyco_transf_61_cat"/>
</dbReference>
<dbReference type="AlphaFoldDB" id="A0A0K9Q1K4"/>
<sequence>MKIAARWIGLSRIVQMITLIIAFLIFTVSIHLSSMVNWKKVMTNEQGNDNNNWILAKNKIEFKLQQDSEYDSSKLQERKVGVECDRSDPRTDVCEIYGDVRVIGNSSSVVLVKSSATESENTTWKIRPYARKWEQTTMSSIKELTIVEESSGERDEHSHLSGCLNNVTSRVPAVIFSTGGFQGNFFHELVDVILPLFLSSHHYRGEVQFLVTDFKPWWVAKYSPILTRLSRYAVVDVNADVNVRCFGKVVVGLRSHKEFGIDPAKTPKGHSMIDFTDFLKRSYSLENKKRSNGSRIRMVIISRKKSRAILNEKRVVRMARGLGLKVIVAGDEMTRNLSSFARVVNSCDVMMGVHGAGLSNMVFLPANATVIQIVPWGGLKWNCRYTYGDPAVEMGLRYAEYEIGKDETSLSRRYPKTHPVFTDPMSIHKQGFNAIWSTFLDKQNVRIHVGKLRKQLSELLQ</sequence>
<comment type="pathway">
    <text evidence="2">Glycan metabolism.</text>
</comment>
<reference evidence="9" key="1">
    <citation type="journal article" date="2016" name="Nature">
        <title>The genome of the seagrass Zostera marina reveals angiosperm adaptation to the sea.</title>
        <authorList>
            <person name="Olsen J.L."/>
            <person name="Rouze P."/>
            <person name="Verhelst B."/>
            <person name="Lin Y.-C."/>
            <person name="Bayer T."/>
            <person name="Collen J."/>
            <person name="Dattolo E."/>
            <person name="De Paoli E."/>
            <person name="Dittami S."/>
            <person name="Maumus F."/>
            <person name="Michel G."/>
            <person name="Kersting A."/>
            <person name="Lauritano C."/>
            <person name="Lohaus R."/>
            <person name="Toepel M."/>
            <person name="Tonon T."/>
            <person name="Vanneste K."/>
            <person name="Amirebrahimi M."/>
            <person name="Brakel J."/>
            <person name="Bostroem C."/>
            <person name="Chovatia M."/>
            <person name="Grimwood J."/>
            <person name="Jenkins J.W."/>
            <person name="Jueterbock A."/>
            <person name="Mraz A."/>
            <person name="Stam W.T."/>
            <person name="Tice H."/>
            <person name="Bornberg-Bauer E."/>
            <person name="Green P.J."/>
            <person name="Pearson G.A."/>
            <person name="Procaccini G."/>
            <person name="Duarte C.M."/>
            <person name="Schmutz J."/>
            <person name="Reusch T.B.H."/>
            <person name="Van de Peer Y."/>
        </authorList>
    </citation>
    <scope>NUCLEOTIDE SEQUENCE [LARGE SCALE GENOMIC DNA]</scope>
    <source>
        <strain evidence="9">cv. Finnish</strain>
    </source>
</reference>
<dbReference type="PANTHER" id="PTHR20961">
    <property type="entry name" value="GLYCOSYLTRANSFERASE"/>
    <property type="match status" value="1"/>
</dbReference>
<feature type="domain" description="Glycosyltransferase 61 catalytic" evidence="7">
    <location>
        <begin position="274"/>
        <end position="371"/>
    </location>
</feature>
<dbReference type="Pfam" id="PF04577">
    <property type="entry name" value="Glyco_transf_61"/>
    <property type="match status" value="1"/>
</dbReference>
<evidence type="ECO:0000256" key="6">
    <source>
        <dbReference type="SAM" id="Phobius"/>
    </source>
</evidence>
<organism evidence="8 9">
    <name type="scientific">Zostera marina</name>
    <name type="common">Eelgrass</name>
    <dbReference type="NCBI Taxonomy" id="29655"/>
    <lineage>
        <taxon>Eukaryota</taxon>
        <taxon>Viridiplantae</taxon>
        <taxon>Streptophyta</taxon>
        <taxon>Embryophyta</taxon>
        <taxon>Tracheophyta</taxon>
        <taxon>Spermatophyta</taxon>
        <taxon>Magnoliopsida</taxon>
        <taxon>Liliopsida</taxon>
        <taxon>Zosteraceae</taxon>
        <taxon>Zostera</taxon>
    </lineage>
</organism>
<accession>A0A0K9Q1K4</accession>
<keyword evidence="6" id="KW-0812">Transmembrane</keyword>
<evidence type="ECO:0000256" key="1">
    <source>
        <dbReference type="ARBA" id="ARBA00004323"/>
    </source>
</evidence>
<comment type="caution">
    <text evidence="8">The sequence shown here is derived from an EMBL/GenBank/DDBJ whole genome shotgun (WGS) entry which is preliminary data.</text>
</comment>
<keyword evidence="5" id="KW-0325">Glycoprotein</keyword>
<evidence type="ECO:0000256" key="4">
    <source>
        <dbReference type="ARBA" id="ARBA00022679"/>
    </source>
</evidence>
<keyword evidence="4 8" id="KW-0808">Transferase</keyword>
<evidence type="ECO:0000256" key="2">
    <source>
        <dbReference type="ARBA" id="ARBA00004881"/>
    </source>
</evidence>
<name>A0A0K9Q1K4_ZOSMR</name>
<keyword evidence="6" id="KW-0472">Membrane</keyword>
<dbReference type="PANTHER" id="PTHR20961:SF5">
    <property type="entry name" value="GLYCOSYLTRANSFERASE-RELATED"/>
    <property type="match status" value="1"/>
</dbReference>
<protein>
    <submittedName>
        <fullName evidence="8">Glycosyltransferase, putative, expressed</fullName>
    </submittedName>
</protein>
<gene>
    <name evidence="8" type="ORF">ZOSMA_129G00090</name>
</gene>
<evidence type="ECO:0000313" key="8">
    <source>
        <dbReference type="EMBL" id="KMZ74417.1"/>
    </source>
</evidence>
<comment type="subcellular location">
    <subcellularLocation>
        <location evidence="1">Golgi apparatus membrane</location>
        <topology evidence="1">Single-pass type II membrane protein</topology>
    </subcellularLocation>
</comment>
<evidence type="ECO:0000259" key="7">
    <source>
        <dbReference type="Pfam" id="PF04577"/>
    </source>
</evidence>
<keyword evidence="6" id="KW-1133">Transmembrane helix</keyword>
<evidence type="ECO:0000256" key="5">
    <source>
        <dbReference type="ARBA" id="ARBA00023180"/>
    </source>
</evidence>
<feature type="transmembrane region" description="Helical" evidence="6">
    <location>
        <begin position="12"/>
        <end position="32"/>
    </location>
</feature>
<dbReference type="OMA" id="TIPPRCT"/>
<keyword evidence="3" id="KW-0328">Glycosyltransferase</keyword>
<dbReference type="GO" id="GO:0000139">
    <property type="term" value="C:Golgi membrane"/>
    <property type="evidence" value="ECO:0007669"/>
    <property type="project" value="UniProtKB-SubCell"/>
</dbReference>
<proteinExistence type="predicted"/>
<dbReference type="STRING" id="29655.A0A0K9Q1K4"/>
<evidence type="ECO:0000313" key="9">
    <source>
        <dbReference type="Proteomes" id="UP000036987"/>
    </source>
</evidence>